<evidence type="ECO:0000256" key="11">
    <source>
        <dbReference type="ARBA" id="ARBA00023303"/>
    </source>
</evidence>
<comment type="similarity">
    <text evidence="2 12">Belongs to the amiloride-sensitive sodium channel (TC 1.A.6) family.</text>
</comment>
<evidence type="ECO:0000256" key="8">
    <source>
        <dbReference type="ARBA" id="ARBA00023065"/>
    </source>
</evidence>
<proteinExistence type="inferred from homology"/>
<dbReference type="InterPro" id="IPR001873">
    <property type="entry name" value="ENaC"/>
</dbReference>
<dbReference type="Gene3D" id="2.60.470.10">
    <property type="entry name" value="Acid-sensing ion channels like domains"/>
    <property type="match status" value="1"/>
</dbReference>
<evidence type="ECO:0000313" key="14">
    <source>
        <dbReference type="Proteomes" id="UP000324832"/>
    </source>
</evidence>
<name>A0A5E4Q1V7_9NEOP</name>
<evidence type="ECO:0000256" key="1">
    <source>
        <dbReference type="ARBA" id="ARBA00004141"/>
    </source>
</evidence>
<evidence type="ECO:0000256" key="5">
    <source>
        <dbReference type="ARBA" id="ARBA00022692"/>
    </source>
</evidence>
<evidence type="ECO:0000256" key="12">
    <source>
        <dbReference type="RuleBase" id="RU000679"/>
    </source>
</evidence>
<feature type="non-terminal residue" evidence="13">
    <location>
        <position position="1"/>
    </location>
</feature>
<keyword evidence="10 12" id="KW-0739">Sodium transport</keyword>
<protein>
    <submittedName>
        <fullName evidence="13">Uncharacterized protein</fullName>
    </submittedName>
</protein>
<dbReference type="Pfam" id="PF00858">
    <property type="entry name" value="ASC"/>
    <property type="match status" value="2"/>
</dbReference>
<evidence type="ECO:0000256" key="6">
    <source>
        <dbReference type="ARBA" id="ARBA00022989"/>
    </source>
</evidence>
<evidence type="ECO:0000256" key="7">
    <source>
        <dbReference type="ARBA" id="ARBA00023053"/>
    </source>
</evidence>
<keyword evidence="9" id="KW-0472">Membrane</keyword>
<evidence type="ECO:0000256" key="2">
    <source>
        <dbReference type="ARBA" id="ARBA00007193"/>
    </source>
</evidence>
<dbReference type="GO" id="GO:0016020">
    <property type="term" value="C:membrane"/>
    <property type="evidence" value="ECO:0007669"/>
    <property type="project" value="UniProtKB-SubCell"/>
</dbReference>
<keyword evidence="3 12" id="KW-0813">Transport</keyword>
<dbReference type="EMBL" id="FZQP02001070">
    <property type="protein sequence ID" value="VVC91478.1"/>
    <property type="molecule type" value="Genomic_DNA"/>
</dbReference>
<evidence type="ECO:0000256" key="10">
    <source>
        <dbReference type="ARBA" id="ARBA00023201"/>
    </source>
</evidence>
<gene>
    <name evidence="13" type="ORF">LSINAPIS_LOCUS4142</name>
</gene>
<feature type="non-terminal residue" evidence="13">
    <location>
        <position position="221"/>
    </location>
</feature>
<dbReference type="AlphaFoldDB" id="A0A5E4Q1V7"/>
<keyword evidence="8 12" id="KW-0406">Ion transport</keyword>
<keyword evidence="7" id="KW-0915">Sodium</keyword>
<organism evidence="13 14">
    <name type="scientific">Leptidea sinapis</name>
    <dbReference type="NCBI Taxonomy" id="189913"/>
    <lineage>
        <taxon>Eukaryota</taxon>
        <taxon>Metazoa</taxon>
        <taxon>Ecdysozoa</taxon>
        <taxon>Arthropoda</taxon>
        <taxon>Hexapoda</taxon>
        <taxon>Insecta</taxon>
        <taxon>Pterygota</taxon>
        <taxon>Neoptera</taxon>
        <taxon>Endopterygota</taxon>
        <taxon>Lepidoptera</taxon>
        <taxon>Glossata</taxon>
        <taxon>Ditrysia</taxon>
        <taxon>Papilionoidea</taxon>
        <taxon>Pieridae</taxon>
        <taxon>Dismorphiinae</taxon>
        <taxon>Leptidea</taxon>
    </lineage>
</organism>
<keyword evidence="14" id="KW-1185">Reference proteome</keyword>
<dbReference type="Proteomes" id="UP000324832">
    <property type="component" value="Unassembled WGS sequence"/>
</dbReference>
<reference evidence="13 14" key="1">
    <citation type="submission" date="2017-07" db="EMBL/GenBank/DDBJ databases">
        <authorList>
            <person name="Talla V."/>
            <person name="Backstrom N."/>
        </authorList>
    </citation>
    <scope>NUCLEOTIDE SEQUENCE [LARGE SCALE GENOMIC DNA]</scope>
</reference>
<evidence type="ECO:0000256" key="4">
    <source>
        <dbReference type="ARBA" id="ARBA00022461"/>
    </source>
</evidence>
<evidence type="ECO:0000256" key="3">
    <source>
        <dbReference type="ARBA" id="ARBA00022448"/>
    </source>
</evidence>
<evidence type="ECO:0000256" key="9">
    <source>
        <dbReference type="ARBA" id="ARBA00023136"/>
    </source>
</evidence>
<sequence length="221" mass="25339">RLSYDHLSASTVLGLSHILWTPATYTGTQPSLLSPFVNRLTNDLSSSLATFYKEVSFWNIKYCKTCLSCAFNSTCVRNYQEGIVQIRLNCTDILTDCWWDEKHFRCCDRFRPVHTEYGVCFVFNSALNGNETDVLKLNRRVGTPRLVLSAVEIINAEQTVNDVSVTSISQGFRGCLFKNEQPTFVEKWPFNSYTYSACLLNCRAMKQYSLCNCTYHFMSKI</sequence>
<comment type="subcellular location">
    <subcellularLocation>
        <location evidence="1">Membrane</location>
        <topology evidence="1">Multi-pass membrane protein</topology>
    </subcellularLocation>
</comment>
<accession>A0A5E4Q1V7</accession>
<evidence type="ECO:0000313" key="13">
    <source>
        <dbReference type="EMBL" id="VVC91478.1"/>
    </source>
</evidence>
<keyword evidence="5 12" id="KW-0812">Transmembrane</keyword>
<dbReference type="GO" id="GO:0005272">
    <property type="term" value="F:sodium channel activity"/>
    <property type="evidence" value="ECO:0007669"/>
    <property type="project" value="UniProtKB-KW"/>
</dbReference>
<keyword evidence="11 12" id="KW-0407">Ion channel</keyword>
<keyword evidence="6" id="KW-1133">Transmembrane helix</keyword>
<keyword evidence="4 12" id="KW-0894">Sodium channel</keyword>